<sequence length="179" mass="20162">MYFICYTGNDCNWNYTCQVINRFKTVNYQPLYASLAPLLYDYMGNFVSQCYASNNPVNCTNGTCSSIRNESVSFRRTFHPNITLVSGIDIYRIDSFGNSLSDVQDGFSLICNRDLCNSPSTEISIQQIIQNSSSVPDIVQPDTTAITTTTVSNRCAFINIHNYNIVPISSTIFIRFMIS</sequence>
<reference evidence="1" key="1">
    <citation type="submission" date="2021-02" db="EMBL/GenBank/DDBJ databases">
        <authorList>
            <person name="Nowell W R."/>
        </authorList>
    </citation>
    <scope>NUCLEOTIDE SEQUENCE</scope>
</reference>
<accession>A0A816WGW7</accession>
<organism evidence="1 2">
    <name type="scientific">Rotaria magnacalcarata</name>
    <dbReference type="NCBI Taxonomy" id="392030"/>
    <lineage>
        <taxon>Eukaryota</taxon>
        <taxon>Metazoa</taxon>
        <taxon>Spiralia</taxon>
        <taxon>Gnathifera</taxon>
        <taxon>Rotifera</taxon>
        <taxon>Eurotatoria</taxon>
        <taxon>Bdelloidea</taxon>
        <taxon>Philodinida</taxon>
        <taxon>Philodinidae</taxon>
        <taxon>Rotaria</taxon>
    </lineage>
</organism>
<dbReference type="AlphaFoldDB" id="A0A816WGW7"/>
<name>A0A816WGW7_9BILA</name>
<dbReference type="Proteomes" id="UP000663824">
    <property type="component" value="Unassembled WGS sequence"/>
</dbReference>
<gene>
    <name evidence="1" type="ORF">MBJ925_LOCUS28637</name>
</gene>
<proteinExistence type="predicted"/>
<evidence type="ECO:0000313" key="2">
    <source>
        <dbReference type="Proteomes" id="UP000663824"/>
    </source>
</evidence>
<evidence type="ECO:0000313" key="1">
    <source>
        <dbReference type="EMBL" id="CAF2136183.1"/>
    </source>
</evidence>
<comment type="caution">
    <text evidence="1">The sequence shown here is derived from an EMBL/GenBank/DDBJ whole genome shotgun (WGS) entry which is preliminary data.</text>
</comment>
<protein>
    <submittedName>
        <fullName evidence="1">Uncharacterized protein</fullName>
    </submittedName>
</protein>
<dbReference type="EMBL" id="CAJNRE010015314">
    <property type="protein sequence ID" value="CAF2136183.1"/>
    <property type="molecule type" value="Genomic_DNA"/>
</dbReference>